<keyword evidence="3" id="KW-1185">Reference proteome</keyword>
<protein>
    <recommendedName>
        <fullName evidence="4">Transcriptional regulator</fullName>
    </recommendedName>
</protein>
<dbReference type="Gene3D" id="1.10.10.10">
    <property type="entry name" value="Winged helix-like DNA-binding domain superfamily/Winged helix DNA-binding domain"/>
    <property type="match status" value="1"/>
</dbReference>
<evidence type="ECO:0008006" key="4">
    <source>
        <dbReference type="Google" id="ProtNLM"/>
    </source>
</evidence>
<dbReference type="RefSeq" id="WP_356709154.1">
    <property type="nucleotide sequence ID" value="NZ_JBEXIP010000005.1"/>
</dbReference>
<name>A0ABV2U5D4_9ACTN</name>
<feature type="compositionally biased region" description="Low complexity" evidence="1">
    <location>
        <begin position="146"/>
        <end position="157"/>
    </location>
</feature>
<reference evidence="2 3" key="1">
    <citation type="submission" date="2024-06" db="EMBL/GenBank/DDBJ databases">
        <title>The Natural Products Discovery Center: Release of the First 8490 Sequenced Strains for Exploring Actinobacteria Biosynthetic Diversity.</title>
        <authorList>
            <person name="Kalkreuter E."/>
            <person name="Kautsar S.A."/>
            <person name="Yang D."/>
            <person name="Bader C.D."/>
            <person name="Teijaro C.N."/>
            <person name="Fluegel L."/>
            <person name="Davis C.M."/>
            <person name="Simpson J.R."/>
            <person name="Lauterbach L."/>
            <person name="Steele A.D."/>
            <person name="Gui C."/>
            <person name="Meng S."/>
            <person name="Li G."/>
            <person name="Viehrig K."/>
            <person name="Ye F."/>
            <person name="Su P."/>
            <person name="Kiefer A.F."/>
            <person name="Nichols A."/>
            <person name="Cepeda A.J."/>
            <person name="Yan W."/>
            <person name="Fan B."/>
            <person name="Jiang Y."/>
            <person name="Adhikari A."/>
            <person name="Zheng C.-J."/>
            <person name="Schuster L."/>
            <person name="Cowan T.M."/>
            <person name="Smanski M.J."/>
            <person name="Chevrette M.G."/>
            <person name="De Carvalho L.P.S."/>
            <person name="Shen B."/>
        </authorList>
    </citation>
    <scope>NUCLEOTIDE SEQUENCE [LARGE SCALE GENOMIC DNA]</scope>
    <source>
        <strain evidence="2 3">NPDC005137</strain>
    </source>
</reference>
<feature type="compositionally biased region" description="Basic and acidic residues" evidence="1">
    <location>
        <begin position="128"/>
        <end position="143"/>
    </location>
</feature>
<proteinExistence type="predicted"/>
<feature type="region of interest" description="Disordered" evidence="1">
    <location>
        <begin position="128"/>
        <end position="157"/>
    </location>
</feature>
<gene>
    <name evidence="2" type="ORF">ABZV61_09570</name>
</gene>
<organism evidence="2 3">
    <name type="scientific">Streptomyces sp. 900116325</name>
    <dbReference type="NCBI Taxonomy" id="3154295"/>
    <lineage>
        <taxon>Bacteria</taxon>
        <taxon>Bacillati</taxon>
        <taxon>Actinomycetota</taxon>
        <taxon>Actinomycetes</taxon>
        <taxon>Kitasatosporales</taxon>
        <taxon>Streptomycetaceae</taxon>
        <taxon>Streptomyces</taxon>
    </lineage>
</organism>
<sequence>MSCATASRDGTERRQPSPVRRLPRRAGRGGGILLTFLGLEPLEDAVYRLLVDRPDSEPATLAGESAGCAEDVARALDVLVERGLASARPGGDAVIHYRAASPVTALGPLLESRRASLRRVESLVTTLSERHRSAQPTDRERRSRCCRGPPRSGAGSC</sequence>
<evidence type="ECO:0000256" key="1">
    <source>
        <dbReference type="SAM" id="MobiDB-lite"/>
    </source>
</evidence>
<accession>A0ABV2U5D4</accession>
<feature type="region of interest" description="Disordered" evidence="1">
    <location>
        <begin position="1"/>
        <end position="26"/>
    </location>
</feature>
<comment type="caution">
    <text evidence="2">The sequence shown here is derived from an EMBL/GenBank/DDBJ whole genome shotgun (WGS) entry which is preliminary data.</text>
</comment>
<evidence type="ECO:0000313" key="3">
    <source>
        <dbReference type="Proteomes" id="UP001550044"/>
    </source>
</evidence>
<dbReference type="EMBL" id="JBEXIP010000005">
    <property type="protein sequence ID" value="MET8433041.1"/>
    <property type="molecule type" value="Genomic_DNA"/>
</dbReference>
<dbReference type="InterPro" id="IPR036388">
    <property type="entry name" value="WH-like_DNA-bd_sf"/>
</dbReference>
<evidence type="ECO:0000313" key="2">
    <source>
        <dbReference type="EMBL" id="MET8433041.1"/>
    </source>
</evidence>
<dbReference type="Proteomes" id="UP001550044">
    <property type="component" value="Unassembled WGS sequence"/>
</dbReference>